<evidence type="ECO:0000256" key="1">
    <source>
        <dbReference type="SAM" id="MobiDB-lite"/>
    </source>
</evidence>
<sequence>MKRRYSHRRSPSIANASKRPRPEDHIFTPEVSPTVPFNRVQRMLGKVEREERKREWAGIPPSPDARPTILPLASSTPRRPVRSNHIWTPEVSPKTLFNKVQRLQERADPTGERREYRQRELQRKEEKLIRKYIKTPVVTESEDESSDYEDDEEEEGKMLMELCLFEGELTYPVTAHVDVDFEEFECPEFDQWEAVFAERPPHTILMQHAYALAPVKILNYAAECLANKRHECQINAILLFYAYYMQHLKKFLAARKPLTSFVGETFEVDLGSQFGVRAILEMVEIDTVAMHVRGQGWTIEQHLKSNDAATGFVGGGNIVFGDGADEVGIDIDISSIERMDVKQVFHMFGKIKAVPTASNVVGSLVIGENSDVGVDGYSADFNKPHICVFIGKTLYGAFKIIERERVPSASNNWVDTYDKMVPFDEHNFDYFAELIKSVHILLNEVAFTDSRNRRDVQLMQEGKFDEAERIYKHNCLIKFREREEMPPRSMNFRRRCVNGKKFYELRVHPVAGDYFNRKKKKFSTAFDWHGWKKLGQPWGQPM</sequence>
<accession>A0A7E4ZQD0</accession>
<reference evidence="3" key="2">
    <citation type="submission" date="2020-10" db="UniProtKB">
        <authorList>
            <consortium name="WormBaseParasite"/>
        </authorList>
    </citation>
    <scope>IDENTIFICATION</scope>
</reference>
<dbReference type="WBParaSite" id="Pan_g11143.t1">
    <property type="protein sequence ID" value="Pan_g11143.t1"/>
    <property type="gene ID" value="Pan_g11143"/>
</dbReference>
<proteinExistence type="predicted"/>
<feature type="region of interest" description="Disordered" evidence="1">
    <location>
        <begin position="1"/>
        <end position="32"/>
    </location>
</feature>
<dbReference type="Proteomes" id="UP000492821">
    <property type="component" value="Unassembled WGS sequence"/>
</dbReference>
<keyword evidence="2" id="KW-1185">Reference proteome</keyword>
<dbReference type="AlphaFoldDB" id="A0A7E4ZQD0"/>
<organism evidence="2 3">
    <name type="scientific">Panagrellus redivivus</name>
    <name type="common">Microworm</name>
    <dbReference type="NCBI Taxonomy" id="6233"/>
    <lineage>
        <taxon>Eukaryota</taxon>
        <taxon>Metazoa</taxon>
        <taxon>Ecdysozoa</taxon>
        <taxon>Nematoda</taxon>
        <taxon>Chromadorea</taxon>
        <taxon>Rhabditida</taxon>
        <taxon>Tylenchina</taxon>
        <taxon>Panagrolaimomorpha</taxon>
        <taxon>Panagrolaimoidea</taxon>
        <taxon>Panagrolaimidae</taxon>
        <taxon>Panagrellus</taxon>
    </lineage>
</organism>
<reference evidence="2" key="1">
    <citation type="journal article" date="2013" name="Genetics">
        <title>The draft genome and transcriptome of Panagrellus redivivus are shaped by the harsh demands of a free-living lifestyle.</title>
        <authorList>
            <person name="Srinivasan J."/>
            <person name="Dillman A.R."/>
            <person name="Macchietto M.G."/>
            <person name="Heikkinen L."/>
            <person name="Lakso M."/>
            <person name="Fracchia K.M."/>
            <person name="Antoshechkin I."/>
            <person name="Mortazavi A."/>
            <person name="Wong G."/>
            <person name="Sternberg P.W."/>
        </authorList>
    </citation>
    <scope>NUCLEOTIDE SEQUENCE [LARGE SCALE GENOMIC DNA]</scope>
    <source>
        <strain evidence="2">MT8872</strain>
    </source>
</reference>
<feature type="region of interest" description="Disordered" evidence="1">
    <location>
        <begin position="49"/>
        <end position="85"/>
    </location>
</feature>
<evidence type="ECO:0000313" key="3">
    <source>
        <dbReference type="WBParaSite" id="Pan_g11143.t1"/>
    </source>
</evidence>
<feature type="compositionally biased region" description="Basic residues" evidence="1">
    <location>
        <begin position="1"/>
        <end position="10"/>
    </location>
</feature>
<protein>
    <submittedName>
        <fullName evidence="3">DDE Tnp4 domain-containing protein</fullName>
    </submittedName>
</protein>
<name>A0A7E4ZQD0_PANRE</name>
<evidence type="ECO:0000313" key="2">
    <source>
        <dbReference type="Proteomes" id="UP000492821"/>
    </source>
</evidence>